<dbReference type="EMBL" id="DXBC01000152">
    <property type="protein sequence ID" value="HIZ80002.1"/>
    <property type="molecule type" value="Genomic_DNA"/>
</dbReference>
<keyword evidence="1" id="KW-0805">Transcription regulation</keyword>
<evidence type="ECO:0000313" key="6">
    <source>
        <dbReference type="Proteomes" id="UP000824101"/>
    </source>
</evidence>
<dbReference type="CDD" id="cd05013">
    <property type="entry name" value="SIS_RpiR"/>
    <property type="match status" value="1"/>
</dbReference>
<sequence length="275" mass="30761">MISLPLSDEIIKSLSKHELNILKYVYEHTEAILDASIQDFSAQVAYSSATVLRFCKKLGYSGFAEFKYALRAASRESAVQAESSRKEAASRSAHMMIDLLNSNVQATANLLREEQLIQTFRFFDSSASIYIWAPGGITDTVGEYLEKLLFSVGRQGVYRIESSRLFTHLMKTMGKNSVVVLISTSGTFGPSVRLGKLAQMNGIPVISITPYTSNEIADLSAVSFRFFTDQRENLGAEYTSRLPMFFIIHAIIQFYLKYKEETARLPEGGFHDSPV</sequence>
<accession>A0A9D2K6R9</accession>
<dbReference type="PANTHER" id="PTHR30514">
    <property type="entry name" value="GLUCOKINASE"/>
    <property type="match status" value="1"/>
</dbReference>
<proteinExistence type="predicted"/>
<evidence type="ECO:0000256" key="1">
    <source>
        <dbReference type="ARBA" id="ARBA00023015"/>
    </source>
</evidence>
<organism evidence="5 6">
    <name type="scientific">Candidatus Lachnoclostridium stercorigallinarum</name>
    <dbReference type="NCBI Taxonomy" id="2838634"/>
    <lineage>
        <taxon>Bacteria</taxon>
        <taxon>Bacillati</taxon>
        <taxon>Bacillota</taxon>
        <taxon>Clostridia</taxon>
        <taxon>Lachnospirales</taxon>
        <taxon>Lachnospiraceae</taxon>
    </lineage>
</organism>
<evidence type="ECO:0000313" key="5">
    <source>
        <dbReference type="EMBL" id="HIZ80002.1"/>
    </source>
</evidence>
<reference evidence="5" key="2">
    <citation type="submission" date="2021-04" db="EMBL/GenBank/DDBJ databases">
        <authorList>
            <person name="Gilroy R."/>
        </authorList>
    </citation>
    <scope>NUCLEOTIDE SEQUENCE</scope>
    <source>
        <strain evidence="5">ChiBcec1-1093</strain>
    </source>
</reference>
<evidence type="ECO:0000259" key="4">
    <source>
        <dbReference type="PROSITE" id="PS51071"/>
    </source>
</evidence>
<dbReference type="SUPFAM" id="SSF53697">
    <property type="entry name" value="SIS domain"/>
    <property type="match status" value="1"/>
</dbReference>
<dbReference type="GO" id="GO:0003700">
    <property type="term" value="F:DNA-binding transcription factor activity"/>
    <property type="evidence" value="ECO:0007669"/>
    <property type="project" value="InterPro"/>
</dbReference>
<evidence type="ECO:0000256" key="3">
    <source>
        <dbReference type="ARBA" id="ARBA00023163"/>
    </source>
</evidence>
<keyword evidence="3" id="KW-0804">Transcription</keyword>
<dbReference type="Gene3D" id="1.10.10.10">
    <property type="entry name" value="Winged helix-like DNA-binding domain superfamily/Winged helix DNA-binding domain"/>
    <property type="match status" value="1"/>
</dbReference>
<dbReference type="GO" id="GO:0097367">
    <property type="term" value="F:carbohydrate derivative binding"/>
    <property type="evidence" value="ECO:0007669"/>
    <property type="project" value="InterPro"/>
</dbReference>
<feature type="domain" description="HTH rpiR-type" evidence="4">
    <location>
        <begin position="1"/>
        <end position="77"/>
    </location>
</feature>
<dbReference type="PROSITE" id="PS51071">
    <property type="entry name" value="HTH_RPIR"/>
    <property type="match status" value="1"/>
</dbReference>
<dbReference type="InterPro" id="IPR001347">
    <property type="entry name" value="SIS_dom"/>
</dbReference>
<dbReference type="AlphaFoldDB" id="A0A9D2K6R9"/>
<gene>
    <name evidence="5" type="ORF">IAA17_09480</name>
</gene>
<dbReference type="InterPro" id="IPR047640">
    <property type="entry name" value="RpiR-like"/>
</dbReference>
<dbReference type="InterPro" id="IPR000281">
    <property type="entry name" value="HTH_RpiR"/>
</dbReference>
<dbReference type="InterPro" id="IPR046348">
    <property type="entry name" value="SIS_dom_sf"/>
</dbReference>
<dbReference type="Pfam" id="PF01418">
    <property type="entry name" value="HTH_6"/>
    <property type="match status" value="1"/>
</dbReference>
<dbReference type="InterPro" id="IPR035472">
    <property type="entry name" value="RpiR-like_SIS"/>
</dbReference>
<dbReference type="InterPro" id="IPR009057">
    <property type="entry name" value="Homeodomain-like_sf"/>
</dbReference>
<name>A0A9D2K6R9_9FIRM</name>
<evidence type="ECO:0000256" key="2">
    <source>
        <dbReference type="ARBA" id="ARBA00023125"/>
    </source>
</evidence>
<dbReference type="Gene3D" id="3.40.50.10490">
    <property type="entry name" value="Glucose-6-phosphate isomerase like protein, domain 1"/>
    <property type="match status" value="1"/>
</dbReference>
<comment type="caution">
    <text evidence="5">The sequence shown here is derived from an EMBL/GenBank/DDBJ whole genome shotgun (WGS) entry which is preliminary data.</text>
</comment>
<keyword evidence="2" id="KW-0238">DNA-binding</keyword>
<dbReference type="Pfam" id="PF01380">
    <property type="entry name" value="SIS"/>
    <property type="match status" value="1"/>
</dbReference>
<dbReference type="SUPFAM" id="SSF46689">
    <property type="entry name" value="Homeodomain-like"/>
    <property type="match status" value="1"/>
</dbReference>
<dbReference type="GO" id="GO:1901135">
    <property type="term" value="P:carbohydrate derivative metabolic process"/>
    <property type="evidence" value="ECO:0007669"/>
    <property type="project" value="InterPro"/>
</dbReference>
<dbReference type="PANTHER" id="PTHR30514:SF21">
    <property type="entry name" value="RPIR-FAMILY TRANSCRIPTIONAL REGULATOR"/>
    <property type="match status" value="1"/>
</dbReference>
<protein>
    <submittedName>
        <fullName evidence="5">MurR/RpiR family transcriptional regulator</fullName>
    </submittedName>
</protein>
<dbReference type="GO" id="GO:0003677">
    <property type="term" value="F:DNA binding"/>
    <property type="evidence" value="ECO:0007669"/>
    <property type="project" value="UniProtKB-KW"/>
</dbReference>
<dbReference type="Proteomes" id="UP000824101">
    <property type="component" value="Unassembled WGS sequence"/>
</dbReference>
<reference evidence="5" key="1">
    <citation type="journal article" date="2021" name="PeerJ">
        <title>Extensive microbial diversity within the chicken gut microbiome revealed by metagenomics and culture.</title>
        <authorList>
            <person name="Gilroy R."/>
            <person name="Ravi A."/>
            <person name="Getino M."/>
            <person name="Pursley I."/>
            <person name="Horton D.L."/>
            <person name="Alikhan N.F."/>
            <person name="Baker D."/>
            <person name="Gharbi K."/>
            <person name="Hall N."/>
            <person name="Watson M."/>
            <person name="Adriaenssens E.M."/>
            <person name="Foster-Nyarko E."/>
            <person name="Jarju S."/>
            <person name="Secka A."/>
            <person name="Antonio M."/>
            <person name="Oren A."/>
            <person name="Chaudhuri R.R."/>
            <person name="La Ragione R."/>
            <person name="Hildebrand F."/>
            <person name="Pallen M.J."/>
        </authorList>
    </citation>
    <scope>NUCLEOTIDE SEQUENCE</scope>
    <source>
        <strain evidence="5">ChiBcec1-1093</strain>
    </source>
</reference>
<dbReference type="InterPro" id="IPR036388">
    <property type="entry name" value="WH-like_DNA-bd_sf"/>
</dbReference>